<evidence type="ECO:0000313" key="9">
    <source>
        <dbReference type="Proteomes" id="UP001165986"/>
    </source>
</evidence>
<evidence type="ECO:0000256" key="4">
    <source>
        <dbReference type="ARBA" id="ARBA00022723"/>
    </source>
</evidence>
<evidence type="ECO:0000256" key="5">
    <source>
        <dbReference type="ARBA" id="ARBA00022801"/>
    </source>
</evidence>
<dbReference type="EMBL" id="VJXY01000026">
    <property type="protein sequence ID" value="MBD6618427.1"/>
    <property type="molecule type" value="Genomic_DNA"/>
</dbReference>
<proteinExistence type="inferred from homology"/>
<keyword evidence="6" id="KW-0460">Magnesium</keyword>
<dbReference type="PANTHER" id="PTHR33653">
    <property type="entry name" value="RIBONUCLEASE VAPC2"/>
    <property type="match status" value="1"/>
</dbReference>
<dbReference type="AlphaFoldDB" id="A0AA40T0N9"/>
<evidence type="ECO:0000256" key="2">
    <source>
        <dbReference type="ARBA" id="ARBA00022649"/>
    </source>
</evidence>
<dbReference type="GO" id="GO:0046872">
    <property type="term" value="F:metal ion binding"/>
    <property type="evidence" value="ECO:0007669"/>
    <property type="project" value="UniProtKB-KW"/>
</dbReference>
<dbReference type="InterPro" id="IPR050556">
    <property type="entry name" value="Type_II_TA_system_RNase"/>
</dbReference>
<organism evidence="8 9">
    <name type="scientific">Komarekiella delphini-convector SJRDD-AB1</name>
    <dbReference type="NCBI Taxonomy" id="2593771"/>
    <lineage>
        <taxon>Bacteria</taxon>
        <taxon>Bacillati</taxon>
        <taxon>Cyanobacteriota</taxon>
        <taxon>Cyanophyceae</taxon>
        <taxon>Nostocales</taxon>
        <taxon>Nostocaceae</taxon>
        <taxon>Komarekiella</taxon>
        <taxon>Komarekiella delphini-convector</taxon>
    </lineage>
</organism>
<name>A0AA40T0N9_9NOST</name>
<evidence type="ECO:0000256" key="7">
    <source>
        <dbReference type="ARBA" id="ARBA00038093"/>
    </source>
</evidence>
<comment type="caution">
    <text evidence="8">The sequence shown here is derived from an EMBL/GenBank/DDBJ whole genome shotgun (WGS) entry which is preliminary data.</text>
</comment>
<evidence type="ECO:0000256" key="6">
    <source>
        <dbReference type="ARBA" id="ARBA00022842"/>
    </source>
</evidence>
<reference evidence="8" key="1">
    <citation type="submission" date="2019-07" db="EMBL/GenBank/DDBJ databases">
        <title>Toxilogical consequences of a new and cryptic species of cyanobacteria (Komarekiella delphini-convector) recovered from the epidermis of a bottlenose dolphin and 1500 ft. in the air.</title>
        <authorList>
            <person name="Brown A.O."/>
            <person name="Dvorak P."/>
            <person name="Villanueva C.D."/>
            <person name="Foss A.J."/>
            <person name="Garvey A.D."/>
            <person name="Gibson Q.A."/>
            <person name="Johansen J.R."/>
            <person name="Casamatta D.A."/>
        </authorList>
    </citation>
    <scope>NUCLEOTIDE SEQUENCE</scope>
    <source>
        <strain evidence="8">SJRDD-AB1</strain>
    </source>
</reference>
<comment type="similarity">
    <text evidence="7">Belongs to the PINc/VapC protein family.</text>
</comment>
<keyword evidence="3" id="KW-0540">Nuclease</keyword>
<dbReference type="GO" id="GO:0016787">
    <property type="term" value="F:hydrolase activity"/>
    <property type="evidence" value="ECO:0007669"/>
    <property type="project" value="UniProtKB-KW"/>
</dbReference>
<dbReference type="PANTHER" id="PTHR33653:SF1">
    <property type="entry name" value="RIBONUCLEASE VAPC2"/>
    <property type="match status" value="1"/>
</dbReference>
<dbReference type="InterPro" id="IPR029060">
    <property type="entry name" value="PIN-like_dom_sf"/>
</dbReference>
<dbReference type="Proteomes" id="UP001165986">
    <property type="component" value="Unassembled WGS sequence"/>
</dbReference>
<keyword evidence="9" id="KW-1185">Reference proteome</keyword>
<evidence type="ECO:0000256" key="3">
    <source>
        <dbReference type="ARBA" id="ARBA00022722"/>
    </source>
</evidence>
<gene>
    <name evidence="8" type="ORF">FNW02_22020</name>
</gene>
<keyword evidence="4" id="KW-0479">Metal-binding</keyword>
<keyword evidence="5" id="KW-0378">Hydrolase</keyword>
<dbReference type="GO" id="GO:0004518">
    <property type="term" value="F:nuclease activity"/>
    <property type="evidence" value="ECO:0007669"/>
    <property type="project" value="UniProtKB-KW"/>
</dbReference>
<sequence length="145" mass="17114">MSIMWILDTDHLSLFQNTHPLVTQRIRQQNTENLAITVITFEEKVKGWLNVINKYNNQPSKYDKLIWAYKGLWDEIEYFKNIILLEFDTNACNLYAELVKQKIRVGTQDLRIAAITLSVNGILVTRNRKDFEKVPNLRLEDWTIS</sequence>
<evidence type="ECO:0000256" key="1">
    <source>
        <dbReference type="ARBA" id="ARBA00001946"/>
    </source>
</evidence>
<keyword evidence="2" id="KW-1277">Toxin-antitoxin system</keyword>
<accession>A0AA40T0N9</accession>
<dbReference type="Gene3D" id="3.40.50.1010">
    <property type="entry name" value="5'-nuclease"/>
    <property type="match status" value="1"/>
</dbReference>
<protein>
    <submittedName>
        <fullName evidence="8">Type II toxin-antitoxin system VapC family toxin</fullName>
    </submittedName>
</protein>
<dbReference type="CDD" id="cd09881">
    <property type="entry name" value="PIN_VapC4-5_FitB-like"/>
    <property type="match status" value="1"/>
</dbReference>
<dbReference type="SUPFAM" id="SSF88723">
    <property type="entry name" value="PIN domain-like"/>
    <property type="match status" value="1"/>
</dbReference>
<evidence type="ECO:0000313" key="8">
    <source>
        <dbReference type="EMBL" id="MBD6618427.1"/>
    </source>
</evidence>
<comment type="cofactor">
    <cofactor evidence="1">
        <name>Mg(2+)</name>
        <dbReference type="ChEBI" id="CHEBI:18420"/>
    </cofactor>
</comment>